<dbReference type="Proteomes" id="UP000030595">
    <property type="component" value="Unassembled WGS sequence"/>
</dbReference>
<keyword evidence="1 4" id="KW-0489">Methyltransferase</keyword>
<feature type="domain" description="Methyltransferase" evidence="3">
    <location>
        <begin position="40"/>
        <end position="134"/>
    </location>
</feature>
<comment type="caution">
    <text evidence="4">The sequence shown here is derived from an EMBL/GenBank/DDBJ whole genome shotgun (WGS) entry which is preliminary data.</text>
</comment>
<dbReference type="Gene3D" id="2.20.25.110">
    <property type="entry name" value="S-adenosyl-L-methionine-dependent methyltransferases"/>
    <property type="match status" value="1"/>
</dbReference>
<keyword evidence="5" id="KW-1185">Reference proteome</keyword>
<dbReference type="eggNOG" id="COG4976">
    <property type="taxonomic scope" value="Bacteria"/>
</dbReference>
<evidence type="ECO:0000256" key="1">
    <source>
        <dbReference type="ARBA" id="ARBA00022603"/>
    </source>
</evidence>
<dbReference type="Pfam" id="PF13649">
    <property type="entry name" value="Methyltransf_25"/>
    <property type="match status" value="1"/>
</dbReference>
<dbReference type="SUPFAM" id="SSF53335">
    <property type="entry name" value="S-adenosyl-L-methionine-dependent methyltransferases"/>
    <property type="match status" value="1"/>
</dbReference>
<dbReference type="GO" id="GO:0032259">
    <property type="term" value="P:methylation"/>
    <property type="evidence" value="ECO:0007669"/>
    <property type="project" value="UniProtKB-KW"/>
</dbReference>
<name>A0A0A3J143_9BACL</name>
<evidence type="ECO:0000313" key="5">
    <source>
        <dbReference type="Proteomes" id="UP000030595"/>
    </source>
</evidence>
<proteinExistence type="predicted"/>
<dbReference type="AlphaFoldDB" id="A0A0A3J143"/>
<dbReference type="PANTHER" id="PTHR43861">
    <property type="entry name" value="TRANS-ACONITATE 2-METHYLTRANSFERASE-RELATED"/>
    <property type="match status" value="1"/>
</dbReference>
<evidence type="ECO:0000313" key="4">
    <source>
        <dbReference type="EMBL" id="KGR90719.1"/>
    </source>
</evidence>
<dbReference type="OrthoDB" id="9811589at2"/>
<gene>
    <name evidence="4" type="ORF">CD30_10180</name>
</gene>
<dbReference type="EMBL" id="JPVQ01000015">
    <property type="protein sequence ID" value="KGR90719.1"/>
    <property type="molecule type" value="Genomic_DNA"/>
</dbReference>
<sequence length="246" mass="28640">MSSYEKFAQVYDKLMQDVPYDQYVEWIKTHAPSNAYPKLLDVGCGTGTLSLLFYQAGYEVSGIDLSEEMLTIANERMQSQGVFIPFYQMSMDEIEGFEDMDIIAIPIDSINYLSSDDAVIETLRRSYAALRIGGQLVFDVHSLYKMNEIFMDSPFTYDDGEILYVWHTEEGEVEHSIYHQMTFFVKDMKTGLYERFDEEHFQRTFPTDTYIEWLKEIGFSKIFISADFSENAPKANSERIFIRAIK</sequence>
<protein>
    <submittedName>
        <fullName evidence="4">Methyltransferase</fullName>
    </submittedName>
</protein>
<reference evidence="4 5" key="1">
    <citation type="submission" date="2014-02" db="EMBL/GenBank/DDBJ databases">
        <title>Draft genome sequence of Lysinibacillus massiliensis CCUG 49529.</title>
        <authorList>
            <person name="Zhang F."/>
            <person name="Wang G."/>
            <person name="Zhang L."/>
        </authorList>
    </citation>
    <scope>NUCLEOTIDE SEQUENCE [LARGE SCALE GENOMIC DNA]</scope>
    <source>
        <strain evidence="4 5">CCUG 49529</strain>
    </source>
</reference>
<accession>A0A0A3J143</accession>
<keyword evidence="2 4" id="KW-0808">Transferase</keyword>
<dbReference type="RefSeq" id="WP_036176070.1">
    <property type="nucleotide sequence ID" value="NZ_AVCZ01000015.1"/>
</dbReference>
<evidence type="ECO:0000256" key="2">
    <source>
        <dbReference type="ARBA" id="ARBA00022679"/>
    </source>
</evidence>
<dbReference type="GO" id="GO:0008168">
    <property type="term" value="F:methyltransferase activity"/>
    <property type="evidence" value="ECO:0007669"/>
    <property type="project" value="UniProtKB-KW"/>
</dbReference>
<dbReference type="PANTHER" id="PTHR43861:SF1">
    <property type="entry name" value="TRANS-ACONITATE 2-METHYLTRANSFERASE"/>
    <property type="match status" value="1"/>
</dbReference>
<dbReference type="Gene3D" id="3.40.50.150">
    <property type="entry name" value="Vaccinia Virus protein VP39"/>
    <property type="match status" value="1"/>
</dbReference>
<dbReference type="InterPro" id="IPR041698">
    <property type="entry name" value="Methyltransf_25"/>
</dbReference>
<dbReference type="InterPro" id="IPR029063">
    <property type="entry name" value="SAM-dependent_MTases_sf"/>
</dbReference>
<organism evidence="4 5">
    <name type="scientific">Ureibacillus massiliensis 4400831 = CIP 108448 = CCUG 49529</name>
    <dbReference type="NCBI Taxonomy" id="1211035"/>
    <lineage>
        <taxon>Bacteria</taxon>
        <taxon>Bacillati</taxon>
        <taxon>Bacillota</taxon>
        <taxon>Bacilli</taxon>
        <taxon>Bacillales</taxon>
        <taxon>Caryophanaceae</taxon>
        <taxon>Ureibacillus</taxon>
    </lineage>
</organism>
<evidence type="ECO:0000259" key="3">
    <source>
        <dbReference type="Pfam" id="PF13649"/>
    </source>
</evidence>
<dbReference type="CDD" id="cd02440">
    <property type="entry name" value="AdoMet_MTases"/>
    <property type="match status" value="1"/>
</dbReference>